<keyword evidence="3 6" id="KW-0012">Acyltransferase</keyword>
<sequence length="268" mass="29088">MTDARPRAPWIIVRTALEIIYGLYVLTVFLAFGLTAFVAVLLPFGIKARRHIAHFAARAFFAVAGLRLRVIDEHLLPSGPCVVVANHASYLDGIVLKAALPARFSFVIKKEFSRVPLAGLLLRRIGSEFVDRFNRHAGGMDARRLLKAADAGQALAFFPEGTFLAEPGLGKFHSGAFTIAARVDLPVVPLAIKGTRYVLPSGRFLPRPGRIDIHVLPSIGPMSDMKASDAVIHTRDQAHARILAELGEPDLSSNDGIAALQSKRTLDT</sequence>
<keyword evidence="4" id="KW-0812">Transmembrane</keyword>
<evidence type="ECO:0000256" key="2">
    <source>
        <dbReference type="ARBA" id="ARBA00022679"/>
    </source>
</evidence>
<reference evidence="7" key="1">
    <citation type="journal article" date="2019" name="Int. J. Syst. Evol. Microbiol.">
        <title>The Global Catalogue of Microorganisms (GCM) 10K type strain sequencing project: providing services to taxonomists for standard genome sequencing and annotation.</title>
        <authorList>
            <consortium name="The Broad Institute Genomics Platform"/>
            <consortium name="The Broad Institute Genome Sequencing Center for Infectious Disease"/>
            <person name="Wu L."/>
            <person name="Ma J."/>
        </authorList>
    </citation>
    <scope>NUCLEOTIDE SEQUENCE [LARGE SCALE GENOMIC DNA]</scope>
    <source>
        <strain evidence="7">CGMCC 1.10759</strain>
    </source>
</reference>
<evidence type="ECO:0000256" key="1">
    <source>
        <dbReference type="ARBA" id="ARBA00005189"/>
    </source>
</evidence>
<organism evidence="6 7">
    <name type="scientific">Steroidobacter flavus</name>
    <dbReference type="NCBI Taxonomy" id="1842136"/>
    <lineage>
        <taxon>Bacteria</taxon>
        <taxon>Pseudomonadati</taxon>
        <taxon>Pseudomonadota</taxon>
        <taxon>Gammaproteobacteria</taxon>
        <taxon>Steroidobacterales</taxon>
        <taxon>Steroidobacteraceae</taxon>
        <taxon>Steroidobacter</taxon>
    </lineage>
</organism>
<evidence type="ECO:0000259" key="5">
    <source>
        <dbReference type="SMART" id="SM00563"/>
    </source>
</evidence>
<dbReference type="GO" id="GO:0016746">
    <property type="term" value="F:acyltransferase activity"/>
    <property type="evidence" value="ECO:0007669"/>
    <property type="project" value="UniProtKB-KW"/>
</dbReference>
<feature type="transmembrane region" description="Helical" evidence="4">
    <location>
        <begin position="20"/>
        <end position="42"/>
    </location>
</feature>
<dbReference type="SMART" id="SM00563">
    <property type="entry name" value="PlsC"/>
    <property type="match status" value="1"/>
</dbReference>
<dbReference type="Pfam" id="PF01553">
    <property type="entry name" value="Acyltransferase"/>
    <property type="match status" value="1"/>
</dbReference>
<dbReference type="CDD" id="cd07989">
    <property type="entry name" value="LPLAT_AGPAT-like"/>
    <property type="match status" value="1"/>
</dbReference>
<keyword evidence="2" id="KW-0808">Transferase</keyword>
<evidence type="ECO:0000313" key="6">
    <source>
        <dbReference type="EMBL" id="MFC4308446.1"/>
    </source>
</evidence>
<dbReference type="EMBL" id="JBHSDU010000002">
    <property type="protein sequence ID" value="MFC4308446.1"/>
    <property type="molecule type" value="Genomic_DNA"/>
</dbReference>
<comment type="pathway">
    <text evidence="1">Lipid metabolism.</text>
</comment>
<proteinExistence type="predicted"/>
<gene>
    <name evidence="6" type="ORF">ACFPN2_05070</name>
</gene>
<keyword evidence="7" id="KW-1185">Reference proteome</keyword>
<evidence type="ECO:0000256" key="3">
    <source>
        <dbReference type="ARBA" id="ARBA00023315"/>
    </source>
</evidence>
<keyword evidence="4" id="KW-0472">Membrane</keyword>
<protein>
    <submittedName>
        <fullName evidence="6">Lysophospholipid acyltransferase family protein</fullName>
    </submittedName>
</protein>
<evidence type="ECO:0000256" key="4">
    <source>
        <dbReference type="SAM" id="Phobius"/>
    </source>
</evidence>
<dbReference type="PANTHER" id="PTHR10434">
    <property type="entry name" value="1-ACYL-SN-GLYCEROL-3-PHOSPHATE ACYLTRANSFERASE"/>
    <property type="match status" value="1"/>
</dbReference>
<dbReference type="PANTHER" id="PTHR10434:SF11">
    <property type="entry name" value="1-ACYL-SN-GLYCEROL-3-PHOSPHATE ACYLTRANSFERASE"/>
    <property type="match status" value="1"/>
</dbReference>
<dbReference type="RefSeq" id="WP_380595538.1">
    <property type="nucleotide sequence ID" value="NZ_JBHSDU010000002.1"/>
</dbReference>
<keyword evidence="4" id="KW-1133">Transmembrane helix</keyword>
<dbReference type="InterPro" id="IPR002123">
    <property type="entry name" value="Plipid/glycerol_acylTrfase"/>
</dbReference>
<dbReference type="SUPFAM" id="SSF69593">
    <property type="entry name" value="Glycerol-3-phosphate (1)-acyltransferase"/>
    <property type="match status" value="1"/>
</dbReference>
<name>A0ABV8SLG6_9GAMM</name>
<accession>A0ABV8SLG6</accession>
<dbReference type="Proteomes" id="UP001595904">
    <property type="component" value="Unassembled WGS sequence"/>
</dbReference>
<comment type="caution">
    <text evidence="6">The sequence shown here is derived from an EMBL/GenBank/DDBJ whole genome shotgun (WGS) entry which is preliminary data.</text>
</comment>
<feature type="domain" description="Phospholipid/glycerol acyltransferase" evidence="5">
    <location>
        <begin position="81"/>
        <end position="195"/>
    </location>
</feature>
<evidence type="ECO:0000313" key="7">
    <source>
        <dbReference type="Proteomes" id="UP001595904"/>
    </source>
</evidence>